<dbReference type="Pfam" id="PF07751">
    <property type="entry name" value="Abi_2"/>
    <property type="match status" value="1"/>
</dbReference>
<dbReference type="EMBL" id="NPEA01000005">
    <property type="protein sequence ID" value="PJZ76941.1"/>
    <property type="molecule type" value="Genomic_DNA"/>
</dbReference>
<comment type="caution">
    <text evidence="1">The sequence shown here is derived from an EMBL/GenBank/DDBJ whole genome shotgun (WGS) entry which is preliminary data.</text>
</comment>
<accession>A0A2M9ZY70</accession>
<dbReference type="PIRSF" id="PIRSF034934">
    <property type="entry name" value="AbiF_AbiD"/>
    <property type="match status" value="1"/>
</dbReference>
<keyword evidence="1" id="KW-0378">Hydrolase</keyword>
<dbReference type="GO" id="GO:0008233">
    <property type="term" value="F:peptidase activity"/>
    <property type="evidence" value="ECO:0007669"/>
    <property type="project" value="UniProtKB-KW"/>
</dbReference>
<proteinExistence type="predicted"/>
<dbReference type="InterPro" id="IPR017034">
    <property type="entry name" value="Abi_system_AbiD/AbiF"/>
</dbReference>
<name>A0A2M9ZY70_9LEPT</name>
<dbReference type="AlphaFoldDB" id="A0A2M9ZY70"/>
<dbReference type="InterPro" id="IPR011664">
    <property type="entry name" value="Abi_system_AbiD/AbiF-like"/>
</dbReference>
<dbReference type="GO" id="GO:0006508">
    <property type="term" value="P:proteolysis"/>
    <property type="evidence" value="ECO:0007669"/>
    <property type="project" value="UniProtKB-KW"/>
</dbReference>
<dbReference type="RefSeq" id="WP_100768305.1">
    <property type="nucleotide sequence ID" value="NZ_NPEA01000005.1"/>
</dbReference>
<organism evidence="1 2">
    <name type="scientific">Leptospira neocaledonica</name>
    <dbReference type="NCBI Taxonomy" id="2023192"/>
    <lineage>
        <taxon>Bacteria</taxon>
        <taxon>Pseudomonadati</taxon>
        <taxon>Spirochaetota</taxon>
        <taxon>Spirochaetia</taxon>
        <taxon>Leptospirales</taxon>
        <taxon>Leptospiraceae</taxon>
        <taxon>Leptospira</taxon>
    </lineage>
</organism>
<gene>
    <name evidence="1" type="ORF">CH365_09210</name>
</gene>
<keyword evidence="2" id="KW-1185">Reference proteome</keyword>
<keyword evidence="1" id="KW-0645">Protease</keyword>
<dbReference type="OrthoDB" id="5363652at2"/>
<reference evidence="1 2" key="1">
    <citation type="submission" date="2017-07" db="EMBL/GenBank/DDBJ databases">
        <title>Leptospira spp. isolated from tropical soils.</title>
        <authorList>
            <person name="Thibeaux R."/>
            <person name="Iraola G."/>
            <person name="Ferres I."/>
            <person name="Bierque E."/>
            <person name="Girault D."/>
            <person name="Soupe-Gilbert M.-E."/>
            <person name="Picardeau M."/>
            <person name="Goarant C."/>
        </authorList>
    </citation>
    <scope>NUCLEOTIDE SEQUENCE [LARGE SCALE GENOMIC DNA]</scope>
    <source>
        <strain evidence="1 2">ES4-C-A1</strain>
    </source>
</reference>
<sequence>MKYAKPHLTYEQQADQLLKRGLIADRSELIQKLTQVSYYRLSGYWFPYRNYPQDEFKPDTQFSEIWTRYAFDRRLRFHLLDGIERIEVFLRSRLVYEFTKHHGPFGYIDAKNFPGFSNNNEHSTLLAKIQKEVDRSSEKFIDHFNKKYGSSHNLPPLWMVAELFSFGNILTFLRGIHPSIRKPIADDLSLDPSILISWIRSLNGVRNICAHHGRAWNRQFGDKPQIPKKDLRWKIPIQIRNDKIFGILTVIKYCINIIAPQSNWPNRFKELLNSFPTIPIGQMGMPPNWRECPIWKSGWKSGR</sequence>
<dbReference type="Proteomes" id="UP000231843">
    <property type="component" value="Unassembled WGS sequence"/>
</dbReference>
<evidence type="ECO:0000313" key="2">
    <source>
        <dbReference type="Proteomes" id="UP000231843"/>
    </source>
</evidence>
<evidence type="ECO:0000313" key="1">
    <source>
        <dbReference type="EMBL" id="PJZ76941.1"/>
    </source>
</evidence>
<protein>
    <submittedName>
        <fullName evidence="1">CAAX protease</fullName>
    </submittedName>
</protein>